<keyword evidence="3" id="KW-0274">FAD</keyword>
<evidence type="ECO:0000256" key="3">
    <source>
        <dbReference type="ARBA" id="ARBA00022827"/>
    </source>
</evidence>
<evidence type="ECO:0000313" key="6">
    <source>
        <dbReference type="EMBL" id="AGF56776.1"/>
    </source>
</evidence>
<dbReference type="Gene3D" id="3.30.390.30">
    <property type="match status" value="1"/>
</dbReference>
<dbReference type="PRINTS" id="PR00411">
    <property type="entry name" value="PNDRDTASEI"/>
</dbReference>
<dbReference type="HOGENOM" id="CLU_003291_4_4_9"/>
<keyword evidence="6" id="KW-0560">Oxidoreductase</keyword>
<keyword evidence="7" id="KW-1185">Reference proteome</keyword>
<dbReference type="InterPro" id="IPR041575">
    <property type="entry name" value="Rubredoxin_C"/>
</dbReference>
<dbReference type="PRINTS" id="PR00368">
    <property type="entry name" value="FADPNR"/>
</dbReference>
<accession>M1MPY3</accession>
<dbReference type="eggNOG" id="COG1251">
    <property type="taxonomic scope" value="Bacteria"/>
</dbReference>
<feature type="domain" description="FAD/NAD(P)-binding" evidence="4">
    <location>
        <begin position="1"/>
        <end position="291"/>
    </location>
</feature>
<dbReference type="Pfam" id="PF18267">
    <property type="entry name" value="Rubredoxin_C"/>
    <property type="match status" value="1"/>
</dbReference>
<dbReference type="EC" id="1.2.1.58" evidence="6"/>
<feature type="domain" description="NADH-rubredoxin oxidoreductase C-terminal" evidence="5">
    <location>
        <begin position="314"/>
        <end position="380"/>
    </location>
</feature>
<evidence type="ECO:0000259" key="5">
    <source>
        <dbReference type="Pfam" id="PF18267"/>
    </source>
</evidence>
<evidence type="ECO:0000256" key="1">
    <source>
        <dbReference type="ARBA" id="ARBA00001974"/>
    </source>
</evidence>
<dbReference type="STRING" id="36745.CLSAP_27510"/>
<dbReference type="PANTHER" id="PTHR43429:SF3">
    <property type="entry name" value="NITRITE REDUCTASE [NAD(P)H]"/>
    <property type="match status" value="1"/>
</dbReference>
<dbReference type="SUPFAM" id="SSF51905">
    <property type="entry name" value="FAD/NAD(P)-binding domain"/>
    <property type="match status" value="1"/>
</dbReference>
<dbReference type="Proteomes" id="UP000011728">
    <property type="component" value="Chromosome"/>
</dbReference>
<dbReference type="InterPro" id="IPR016156">
    <property type="entry name" value="FAD/NAD-linked_Rdtase_dimer_sf"/>
</dbReference>
<reference evidence="6 7" key="1">
    <citation type="submission" date="2013-02" db="EMBL/GenBank/DDBJ databases">
        <title>Genome sequence of Clostridium saccharoperbutylacetonicum N1-4(HMT).</title>
        <authorList>
            <person name="Poehlein A."/>
            <person name="Daniel R."/>
        </authorList>
    </citation>
    <scope>NUCLEOTIDE SEQUENCE [LARGE SCALE GENOMIC DNA]</scope>
    <source>
        <strain evidence="7">N1-4(HMT)</strain>
    </source>
</reference>
<evidence type="ECO:0000259" key="4">
    <source>
        <dbReference type="Pfam" id="PF07992"/>
    </source>
</evidence>
<dbReference type="RefSeq" id="WP_015393095.1">
    <property type="nucleotide sequence ID" value="NC_020291.1"/>
</dbReference>
<name>M1MPY3_9CLOT</name>
<evidence type="ECO:0000256" key="2">
    <source>
        <dbReference type="ARBA" id="ARBA00022630"/>
    </source>
</evidence>
<proteinExistence type="predicted"/>
<dbReference type="AlphaFoldDB" id="M1MPY3"/>
<dbReference type="InterPro" id="IPR050260">
    <property type="entry name" value="FAD-bd_OxRdtase"/>
</dbReference>
<gene>
    <name evidence="6" type="primary">padH</name>
    <name evidence="6" type="ORF">Cspa_c30150</name>
</gene>
<dbReference type="Gene3D" id="3.50.50.60">
    <property type="entry name" value="FAD/NAD(P)-binding domain"/>
    <property type="match status" value="2"/>
</dbReference>
<dbReference type="Pfam" id="PF07992">
    <property type="entry name" value="Pyr_redox_2"/>
    <property type="match status" value="1"/>
</dbReference>
<dbReference type="EMBL" id="CP004121">
    <property type="protein sequence ID" value="AGF56776.1"/>
    <property type="molecule type" value="Genomic_DNA"/>
</dbReference>
<evidence type="ECO:0000313" key="7">
    <source>
        <dbReference type="Proteomes" id="UP000011728"/>
    </source>
</evidence>
<organism evidence="6 7">
    <name type="scientific">Clostridium saccharoperbutylacetonicum N1-4(HMT)</name>
    <dbReference type="NCBI Taxonomy" id="931276"/>
    <lineage>
        <taxon>Bacteria</taxon>
        <taxon>Bacillati</taxon>
        <taxon>Bacillota</taxon>
        <taxon>Clostridia</taxon>
        <taxon>Eubacteriales</taxon>
        <taxon>Clostridiaceae</taxon>
        <taxon>Clostridium</taxon>
    </lineage>
</organism>
<dbReference type="InterPro" id="IPR036188">
    <property type="entry name" value="FAD/NAD-bd_sf"/>
</dbReference>
<dbReference type="PATRIC" id="fig|931276.5.peg.3032"/>
<comment type="cofactor">
    <cofactor evidence="1">
        <name>FAD</name>
        <dbReference type="ChEBI" id="CHEBI:57692"/>
    </cofactor>
</comment>
<dbReference type="GO" id="GO:0047110">
    <property type="term" value="F:phenylglyoxylate dehydrogenase (acylating) activity"/>
    <property type="evidence" value="ECO:0007669"/>
    <property type="project" value="UniProtKB-EC"/>
</dbReference>
<sequence length="415" mass="46155">MKYVVLGASASGVNGARELRNLDKEAEITLISKDDKIYSRCILHHYMEGIRDIKKLEFIEDDFINKNKINWIKGTEVTGIDVNEKKVIVSTGEEFQFDKLLIATGANTFFPPILNLKTAKNAIGFRNFDDCEKIMEMSKTRNNIVVMGAGLVGIDVISGLTHTGKNIALVEMKDHMLSIQLDKKAALAYEQGFEKKGVKQYYEKGIKELIVNEEGEITEILLTSGEKIPCDLLIVAAGVRSNVSFLEGSGIETDKFGLLINTFGQTNCEDIYGAGDVTGRNPIWPTAVKEGIIAANNMAGVKSEMTDFFASKSTMNFLGIPTMSLGINEPVDETYIVNIESDNKGNYKKIIHKNGKIYGAIIQGDLSYAGILTQLIKNQIDISKVKKTIFKIDYSDFFNIKDNFEFAYDNELNIK</sequence>
<dbReference type="InterPro" id="IPR023753">
    <property type="entry name" value="FAD/NAD-binding_dom"/>
</dbReference>
<dbReference type="KEGG" id="csr:Cspa_c30150"/>
<protein>
    <submittedName>
        <fullName evidence="6">NADH-dependent phenylglyoxylate dehydrogenase subunit epsilon</fullName>
        <ecNumber evidence="6">1.2.1.58</ecNumber>
    </submittedName>
</protein>
<dbReference type="PANTHER" id="PTHR43429">
    <property type="entry name" value="PYRIDINE NUCLEOTIDE-DISULFIDE OXIDOREDUCTASE DOMAIN-CONTAINING"/>
    <property type="match status" value="1"/>
</dbReference>
<keyword evidence="2" id="KW-0285">Flavoprotein</keyword>